<reference evidence="4" key="2">
    <citation type="submission" date="2020-09" db="EMBL/GenBank/DDBJ databases">
        <authorList>
            <person name="Sun Q."/>
            <person name="Ohkuma M."/>
        </authorList>
    </citation>
    <scope>NUCLEOTIDE SEQUENCE</scope>
    <source>
        <strain evidence="4">JCM 3086</strain>
    </source>
</reference>
<feature type="region of interest" description="Disordered" evidence="2">
    <location>
        <begin position="368"/>
        <end position="428"/>
    </location>
</feature>
<dbReference type="Pfam" id="PF02129">
    <property type="entry name" value="Peptidase_S15"/>
    <property type="match status" value="1"/>
</dbReference>
<dbReference type="Gene3D" id="3.40.50.1820">
    <property type="entry name" value="alpha/beta hydrolase"/>
    <property type="match status" value="1"/>
</dbReference>
<evidence type="ECO:0000313" key="5">
    <source>
        <dbReference type="Proteomes" id="UP000657574"/>
    </source>
</evidence>
<protein>
    <submittedName>
        <fullName evidence="4">Peptidase</fullName>
    </submittedName>
</protein>
<dbReference type="InterPro" id="IPR013736">
    <property type="entry name" value="Xaa-Pro_dipept_C"/>
</dbReference>
<feature type="compositionally biased region" description="Basic and acidic residues" evidence="2">
    <location>
        <begin position="389"/>
        <end position="408"/>
    </location>
</feature>
<sequence length="571" mass="62695">MLHLTVEVPIRDGLILRGLHWAPEGPESAFAPVVLVLTPYGADRYHADGTAFAAAGFHLVSLDVRGRGDSDGRFSPFVHDGADGHDAVQWLAEQPWCSGDVVMYGGSYSGFTQWATAATLPPALRAIAPVASVYPGVDFPMAHNISKAHAARWLALTEGRRMNSGPFEDVALWRRAGSEVISRGLPFRDLDVMAVGRRLPFFQEWLDHPTLDDYWAAFVPRRQQYADIDIPVLTITGQYDDDQLGALTYHDQHLAAARPGTADRHQVVIGPWDHGGTRSGARSFGGLTFAASSAIDLRALHVEWYRWILGKADRPAFLRDRVAYFHVGENRWRSSPQVPGAVSDMAGPVERGSVLRLHPLADVITPGSHQRLLASKPPTAEQQITMVLDPRRASDPERDEPPAERTFTDELPLSDSNDGSTVHVSEPLTGPLDISGRFGAHLTLSTELPDFDVLVGVHLLPRDASPRLLGEAGLRARYRSSLRRPEPWPSGKPVRVDLGGFPFVSFRAEPGDRFALLIRPPHRRWQPNYQGGGMPADETVSDAVPGVVHIVQDPARPSYVTLPIVELSEEV</sequence>
<dbReference type="InterPro" id="IPR029058">
    <property type="entry name" value="AB_hydrolase_fold"/>
</dbReference>
<feature type="domain" description="Xaa-Pro dipeptidyl-peptidase C-terminal" evidence="3">
    <location>
        <begin position="302"/>
        <end position="561"/>
    </location>
</feature>
<dbReference type="SUPFAM" id="SSF49785">
    <property type="entry name" value="Galactose-binding domain-like"/>
    <property type="match status" value="1"/>
</dbReference>
<dbReference type="AlphaFoldDB" id="A0A917ULZ8"/>
<dbReference type="Pfam" id="PF08530">
    <property type="entry name" value="PepX_C"/>
    <property type="match status" value="1"/>
</dbReference>
<keyword evidence="1" id="KW-0378">Hydrolase</keyword>
<comment type="caution">
    <text evidence="4">The sequence shown here is derived from an EMBL/GenBank/DDBJ whole genome shotgun (WGS) entry which is preliminary data.</text>
</comment>
<gene>
    <name evidence="4" type="ORF">GCM10010121_093090</name>
</gene>
<dbReference type="InterPro" id="IPR000383">
    <property type="entry name" value="Xaa-Pro-like_dom"/>
</dbReference>
<dbReference type="SUPFAM" id="SSF53474">
    <property type="entry name" value="alpha/beta-Hydrolases"/>
    <property type="match status" value="1"/>
</dbReference>
<dbReference type="GO" id="GO:0008239">
    <property type="term" value="F:dipeptidyl-peptidase activity"/>
    <property type="evidence" value="ECO:0007669"/>
    <property type="project" value="InterPro"/>
</dbReference>
<dbReference type="InterPro" id="IPR008979">
    <property type="entry name" value="Galactose-bd-like_sf"/>
</dbReference>
<name>A0A917ULZ8_9ACTN</name>
<keyword evidence="5" id="KW-1185">Reference proteome</keyword>
<dbReference type="NCBIfam" id="TIGR00976">
    <property type="entry name" value="CocE_NonD"/>
    <property type="match status" value="1"/>
</dbReference>
<reference evidence="4" key="1">
    <citation type="journal article" date="2014" name="Int. J. Syst. Evol. Microbiol.">
        <title>Complete genome sequence of Corynebacterium casei LMG S-19264T (=DSM 44701T), isolated from a smear-ripened cheese.</title>
        <authorList>
            <consortium name="US DOE Joint Genome Institute (JGI-PGF)"/>
            <person name="Walter F."/>
            <person name="Albersmeier A."/>
            <person name="Kalinowski J."/>
            <person name="Ruckert C."/>
        </authorList>
    </citation>
    <scope>NUCLEOTIDE SEQUENCE</scope>
    <source>
        <strain evidence="4">JCM 3086</strain>
    </source>
</reference>
<dbReference type="Proteomes" id="UP000657574">
    <property type="component" value="Unassembled WGS sequence"/>
</dbReference>
<dbReference type="Gene3D" id="2.60.120.260">
    <property type="entry name" value="Galactose-binding domain-like"/>
    <property type="match status" value="1"/>
</dbReference>
<dbReference type="SMART" id="SM00939">
    <property type="entry name" value="PepX_C"/>
    <property type="match status" value="1"/>
</dbReference>
<evidence type="ECO:0000256" key="2">
    <source>
        <dbReference type="SAM" id="MobiDB-lite"/>
    </source>
</evidence>
<dbReference type="Gene3D" id="1.10.3020.10">
    <property type="entry name" value="alpha-amino acid ester hydrolase ( Helical cap domain)"/>
    <property type="match status" value="1"/>
</dbReference>
<organism evidence="4 5">
    <name type="scientific">Streptomyces brasiliensis</name>
    <dbReference type="NCBI Taxonomy" id="1954"/>
    <lineage>
        <taxon>Bacteria</taxon>
        <taxon>Bacillati</taxon>
        <taxon>Actinomycetota</taxon>
        <taxon>Actinomycetes</taxon>
        <taxon>Kitasatosporales</taxon>
        <taxon>Streptomycetaceae</taxon>
        <taxon>Streptomyces</taxon>
    </lineage>
</organism>
<evidence type="ECO:0000259" key="3">
    <source>
        <dbReference type="SMART" id="SM00939"/>
    </source>
</evidence>
<proteinExistence type="predicted"/>
<dbReference type="InterPro" id="IPR005674">
    <property type="entry name" value="CocE/Ser_esterase"/>
</dbReference>
<dbReference type="EMBL" id="BMQA01000100">
    <property type="protein sequence ID" value="GGJ67760.1"/>
    <property type="molecule type" value="Genomic_DNA"/>
</dbReference>
<feature type="compositionally biased region" description="Polar residues" evidence="2">
    <location>
        <begin position="414"/>
        <end position="423"/>
    </location>
</feature>
<dbReference type="RefSeq" id="WP_189317352.1">
    <property type="nucleotide sequence ID" value="NZ_BMQA01000100.1"/>
</dbReference>
<evidence type="ECO:0000313" key="4">
    <source>
        <dbReference type="EMBL" id="GGJ67760.1"/>
    </source>
</evidence>
<evidence type="ECO:0000256" key="1">
    <source>
        <dbReference type="ARBA" id="ARBA00022801"/>
    </source>
</evidence>
<accession>A0A917ULZ8</accession>